<dbReference type="InterPro" id="IPR013325">
    <property type="entry name" value="RNA_pol_sigma_r2"/>
</dbReference>
<dbReference type="InterPro" id="IPR014284">
    <property type="entry name" value="RNA_pol_sigma-70_dom"/>
</dbReference>
<evidence type="ECO:0000313" key="3">
    <source>
        <dbReference type="EMBL" id="SFK17275.1"/>
    </source>
</evidence>
<evidence type="ECO:0000313" key="4">
    <source>
        <dbReference type="Proteomes" id="UP000183557"/>
    </source>
</evidence>
<proteinExistence type="predicted"/>
<dbReference type="Gene3D" id="1.10.10.10">
    <property type="entry name" value="Winged helix-like DNA-binding domain superfamily/Winged helix DNA-binding domain"/>
    <property type="match status" value="1"/>
</dbReference>
<dbReference type="RefSeq" id="WP_075037268.1">
    <property type="nucleotide sequence ID" value="NZ_FOSB01000008.1"/>
</dbReference>
<keyword evidence="2" id="KW-0804">Transcription</keyword>
<dbReference type="Proteomes" id="UP000183557">
    <property type="component" value="Unassembled WGS sequence"/>
</dbReference>
<sequence>MKNSLPPFADCERLVYFTLNLLNIPEPHDDYFQESYLVYNRCLEKYDGTLSKFSTYYIQRLYHHFQTQHRNEQREREASFLLSIQHTPSDSDPLHESLLLFDIHHHTMLDSRERLIFDHSYSGHTVNEVAQLMKTSPSTVKRVRKCIKLKLEKLQCLPNP</sequence>
<keyword evidence="4" id="KW-1185">Reference proteome</keyword>
<organism evidence="3 4">
    <name type="scientific">Halobacillus dabanensis</name>
    <dbReference type="NCBI Taxonomy" id="240302"/>
    <lineage>
        <taxon>Bacteria</taxon>
        <taxon>Bacillati</taxon>
        <taxon>Bacillota</taxon>
        <taxon>Bacilli</taxon>
        <taxon>Bacillales</taxon>
        <taxon>Bacillaceae</taxon>
        <taxon>Halobacillus</taxon>
    </lineage>
</organism>
<dbReference type="InterPro" id="IPR016032">
    <property type="entry name" value="Sig_transdc_resp-reg_C-effctor"/>
</dbReference>
<dbReference type="SUPFAM" id="SSF46894">
    <property type="entry name" value="C-terminal effector domain of the bipartite response regulators"/>
    <property type="match status" value="1"/>
</dbReference>
<gene>
    <name evidence="3" type="ORF">SAMN04487936_108124</name>
</gene>
<reference evidence="4" key="1">
    <citation type="submission" date="2016-10" db="EMBL/GenBank/DDBJ databases">
        <authorList>
            <person name="Varghese N."/>
            <person name="Submissions S."/>
        </authorList>
    </citation>
    <scope>NUCLEOTIDE SEQUENCE [LARGE SCALE GENOMIC DNA]</scope>
    <source>
        <strain evidence="4">CGMCC 1.3704</strain>
    </source>
</reference>
<dbReference type="GO" id="GO:0003677">
    <property type="term" value="F:DNA binding"/>
    <property type="evidence" value="ECO:0007669"/>
    <property type="project" value="InterPro"/>
</dbReference>
<evidence type="ECO:0000256" key="1">
    <source>
        <dbReference type="ARBA" id="ARBA00023015"/>
    </source>
</evidence>
<accession>A0A1I3XCL6</accession>
<evidence type="ECO:0000256" key="2">
    <source>
        <dbReference type="ARBA" id="ARBA00023163"/>
    </source>
</evidence>
<dbReference type="EMBL" id="FOSB01000008">
    <property type="protein sequence ID" value="SFK17275.1"/>
    <property type="molecule type" value="Genomic_DNA"/>
</dbReference>
<name>A0A1I3XCL6_HALDA</name>
<dbReference type="GO" id="GO:0006352">
    <property type="term" value="P:DNA-templated transcription initiation"/>
    <property type="evidence" value="ECO:0007669"/>
    <property type="project" value="InterPro"/>
</dbReference>
<dbReference type="GO" id="GO:0003700">
    <property type="term" value="F:DNA-binding transcription factor activity"/>
    <property type="evidence" value="ECO:0007669"/>
    <property type="project" value="InterPro"/>
</dbReference>
<dbReference type="AlphaFoldDB" id="A0A1I3XCL6"/>
<dbReference type="SUPFAM" id="SSF88946">
    <property type="entry name" value="Sigma2 domain of RNA polymerase sigma factors"/>
    <property type="match status" value="1"/>
</dbReference>
<dbReference type="InterPro" id="IPR036388">
    <property type="entry name" value="WH-like_DNA-bd_sf"/>
</dbReference>
<keyword evidence="1" id="KW-0805">Transcription regulation</keyword>
<dbReference type="NCBIfam" id="TIGR02937">
    <property type="entry name" value="sigma70-ECF"/>
    <property type="match status" value="1"/>
</dbReference>
<dbReference type="OrthoDB" id="2968094at2"/>
<protein>
    <submittedName>
        <fullName evidence="3">RNA polymerase sigma factor, sigma-70 family</fullName>
    </submittedName>
</protein>